<sequence>MEVVRSGSRQNLPGCKDYDSGVDDLQNPRIYIVWTMNMNTHIYPEFVVSFKISSKTEGHLIGSETKLDISGVTSCQVRKHQQLEPSAVDLTLETSPQEQQHIDSDNYSLDCDGSFLDGFSNVDSWSDNEEMTNTVFDEDNKLSSLMSMGYTRDKASIAMERCGAYFSVM</sequence>
<dbReference type="Gene3D" id="3.90.228.10">
    <property type="match status" value="1"/>
</dbReference>
<protein>
    <recommendedName>
        <fullName evidence="1">PARP catalytic domain-containing protein</fullName>
    </recommendedName>
</protein>
<evidence type="ECO:0000259" key="1">
    <source>
        <dbReference type="PROSITE" id="PS51059"/>
    </source>
</evidence>
<dbReference type="OrthoDB" id="6133115at2759"/>
<name>A0A8J4QXB2_9ROSI</name>
<dbReference type="PROSITE" id="PS51059">
    <property type="entry name" value="PARP_CATALYTIC"/>
    <property type="match status" value="1"/>
</dbReference>
<dbReference type="PANTHER" id="PTHR32263">
    <property type="entry name" value="INACTIVE POLY [ADP-RIBOSE] POLYMERASE SRO4-RELATED"/>
    <property type="match status" value="1"/>
</dbReference>
<dbReference type="InterPro" id="IPR044964">
    <property type="entry name" value="RCD1/SRO1-5"/>
</dbReference>
<dbReference type="PANTHER" id="PTHR32263:SF5">
    <property type="entry name" value="INACTIVE POLY [ADP-RIBOSE] POLYMERASE SRO1-RELATED"/>
    <property type="match status" value="1"/>
</dbReference>
<evidence type="ECO:0000313" key="2">
    <source>
        <dbReference type="EMBL" id="KAF3953723.1"/>
    </source>
</evidence>
<dbReference type="EMBL" id="JRKL02003957">
    <property type="protein sequence ID" value="KAF3953723.1"/>
    <property type="molecule type" value="Genomic_DNA"/>
</dbReference>
<dbReference type="Proteomes" id="UP000737018">
    <property type="component" value="Unassembled WGS sequence"/>
</dbReference>
<gene>
    <name evidence="2" type="ORF">CMV_020856</name>
</gene>
<reference evidence="2" key="1">
    <citation type="submission" date="2020-03" db="EMBL/GenBank/DDBJ databases">
        <title>Castanea mollissima Vanexum genome sequencing.</title>
        <authorList>
            <person name="Staton M."/>
        </authorList>
    </citation>
    <scope>NUCLEOTIDE SEQUENCE</scope>
    <source>
        <tissue evidence="2">Leaf</tissue>
    </source>
</reference>
<feature type="domain" description="PARP catalytic" evidence="1">
    <location>
        <begin position="1"/>
        <end position="71"/>
    </location>
</feature>
<proteinExistence type="predicted"/>
<dbReference type="GO" id="GO:0003950">
    <property type="term" value="F:NAD+ poly-ADP-ribosyltransferase activity"/>
    <property type="evidence" value="ECO:0007669"/>
    <property type="project" value="InterPro"/>
</dbReference>
<evidence type="ECO:0000313" key="3">
    <source>
        <dbReference type="Proteomes" id="UP000737018"/>
    </source>
</evidence>
<accession>A0A8J4QXB2</accession>
<organism evidence="2 3">
    <name type="scientific">Castanea mollissima</name>
    <name type="common">Chinese chestnut</name>
    <dbReference type="NCBI Taxonomy" id="60419"/>
    <lineage>
        <taxon>Eukaryota</taxon>
        <taxon>Viridiplantae</taxon>
        <taxon>Streptophyta</taxon>
        <taxon>Embryophyta</taxon>
        <taxon>Tracheophyta</taxon>
        <taxon>Spermatophyta</taxon>
        <taxon>Magnoliopsida</taxon>
        <taxon>eudicotyledons</taxon>
        <taxon>Gunneridae</taxon>
        <taxon>Pentapetalae</taxon>
        <taxon>rosids</taxon>
        <taxon>fabids</taxon>
        <taxon>Fagales</taxon>
        <taxon>Fagaceae</taxon>
        <taxon>Castanea</taxon>
    </lineage>
</organism>
<keyword evidence="3" id="KW-1185">Reference proteome</keyword>
<comment type="caution">
    <text evidence="2">The sequence shown here is derived from an EMBL/GenBank/DDBJ whole genome shotgun (WGS) entry which is preliminary data.</text>
</comment>
<dbReference type="AlphaFoldDB" id="A0A8J4QXB2"/>
<dbReference type="InterPro" id="IPR012317">
    <property type="entry name" value="Poly(ADP-ribose)pol_cat_dom"/>
</dbReference>